<evidence type="ECO:0000256" key="9">
    <source>
        <dbReference type="SAM" id="MobiDB-lite"/>
    </source>
</evidence>
<comment type="function">
    <text evidence="7 8">TFIIF is a general transcription initiation factor that binds to RNA polymerase II and helps to recruit it to the initiation complex in collaboration with TFIIB. It promotes transcription elongation.</text>
</comment>
<dbReference type="SUPFAM" id="SSF46785">
    <property type="entry name" value="Winged helix' DNA-binding domain"/>
    <property type="match status" value="1"/>
</dbReference>
<feature type="region of interest" description="Disordered" evidence="9">
    <location>
        <begin position="37"/>
        <end position="68"/>
    </location>
</feature>
<name>A0A8K0E8A4_BRALA</name>
<feature type="region of interest" description="Disordered" evidence="9">
    <location>
        <begin position="244"/>
        <end position="524"/>
    </location>
</feature>
<reference evidence="10" key="1">
    <citation type="submission" date="2022-01" db="EMBL/GenBank/DDBJ databases">
        <authorList>
            <person name="Braso-Vives M."/>
        </authorList>
    </citation>
    <scope>NUCLEOTIDE SEQUENCE</scope>
</reference>
<feature type="compositionally biased region" description="Acidic residues" evidence="9">
    <location>
        <begin position="316"/>
        <end position="326"/>
    </location>
</feature>
<feature type="compositionally biased region" description="Basic and acidic residues" evidence="9">
    <location>
        <begin position="348"/>
        <end position="361"/>
    </location>
</feature>
<evidence type="ECO:0000256" key="8">
    <source>
        <dbReference type="RuleBase" id="RU366044"/>
    </source>
</evidence>
<dbReference type="PANTHER" id="PTHR13011">
    <property type="entry name" value="TFIIF-ALPHA"/>
    <property type="match status" value="1"/>
</dbReference>
<dbReference type="Pfam" id="PF05793">
    <property type="entry name" value="TFIIF_alpha"/>
    <property type="match status" value="1"/>
</dbReference>
<feature type="compositionally biased region" description="Gly residues" evidence="9">
    <location>
        <begin position="58"/>
        <end position="67"/>
    </location>
</feature>
<feature type="compositionally biased region" description="Basic residues" evidence="9">
    <location>
        <begin position="294"/>
        <end position="311"/>
    </location>
</feature>
<dbReference type="PANTHER" id="PTHR13011:SF0">
    <property type="entry name" value="GENERAL TRANSCRIPTION FACTOR IIF SUBUNIT 1"/>
    <property type="match status" value="1"/>
</dbReference>
<accession>A0A8K0E8A4</accession>
<dbReference type="SUPFAM" id="SSF50916">
    <property type="entry name" value="Rap30/74 interaction domains"/>
    <property type="match status" value="1"/>
</dbReference>
<dbReference type="GO" id="GO:0001096">
    <property type="term" value="F:TFIIF-class transcription factor complex binding"/>
    <property type="evidence" value="ECO:0007669"/>
    <property type="project" value="TreeGrafter"/>
</dbReference>
<dbReference type="GO" id="GO:0006367">
    <property type="term" value="P:transcription initiation at RNA polymerase II promoter"/>
    <property type="evidence" value="ECO:0007669"/>
    <property type="project" value="InterPro"/>
</dbReference>
<dbReference type="AlphaFoldDB" id="A0A8K0E8A4"/>
<organism evidence="10 11">
    <name type="scientific">Branchiostoma lanceolatum</name>
    <name type="common">Common lancelet</name>
    <name type="synonym">Amphioxus lanceolatum</name>
    <dbReference type="NCBI Taxonomy" id="7740"/>
    <lineage>
        <taxon>Eukaryota</taxon>
        <taxon>Metazoa</taxon>
        <taxon>Chordata</taxon>
        <taxon>Cephalochordata</taxon>
        <taxon>Leptocardii</taxon>
        <taxon>Amphioxiformes</taxon>
        <taxon>Branchiostomatidae</taxon>
        <taxon>Branchiostoma</taxon>
    </lineage>
</organism>
<dbReference type="InterPro" id="IPR036388">
    <property type="entry name" value="WH-like_DNA-bd_sf"/>
</dbReference>
<comment type="subcellular location">
    <subcellularLocation>
        <location evidence="1 8">Nucleus</location>
    </subcellularLocation>
</comment>
<dbReference type="Proteomes" id="UP000838412">
    <property type="component" value="Chromosome 13"/>
</dbReference>
<dbReference type="Gene3D" id="1.10.10.10">
    <property type="entry name" value="Winged helix-like DNA-binding domain superfamily/Winged helix DNA-binding domain"/>
    <property type="match status" value="1"/>
</dbReference>
<evidence type="ECO:0000256" key="2">
    <source>
        <dbReference type="ARBA" id="ARBA00005249"/>
    </source>
</evidence>
<dbReference type="GO" id="GO:0016251">
    <property type="term" value="F:RNA polymerase II general transcription initiation factor activity"/>
    <property type="evidence" value="ECO:0007669"/>
    <property type="project" value="TreeGrafter"/>
</dbReference>
<dbReference type="InterPro" id="IPR008851">
    <property type="entry name" value="TFIIF-alpha"/>
</dbReference>
<dbReference type="EMBL" id="OV696698">
    <property type="protein sequence ID" value="CAH1242940.1"/>
    <property type="molecule type" value="Genomic_DNA"/>
</dbReference>
<keyword evidence="4 8" id="KW-0238">DNA-binding</keyword>
<gene>
    <name evidence="10" type="primary">GTF2F1</name>
    <name evidence="10" type="ORF">BLAG_LOCUS6106</name>
</gene>
<evidence type="ECO:0000256" key="4">
    <source>
        <dbReference type="ARBA" id="ARBA00023125"/>
    </source>
</evidence>
<dbReference type="GO" id="GO:0005674">
    <property type="term" value="C:transcription factor TFIIF complex"/>
    <property type="evidence" value="ECO:0007669"/>
    <property type="project" value="TreeGrafter"/>
</dbReference>
<evidence type="ECO:0000313" key="11">
    <source>
        <dbReference type="Proteomes" id="UP000838412"/>
    </source>
</evidence>
<keyword evidence="3 8" id="KW-0805">Transcription regulation</keyword>
<evidence type="ECO:0000256" key="6">
    <source>
        <dbReference type="ARBA" id="ARBA00023242"/>
    </source>
</evidence>
<evidence type="ECO:0000256" key="3">
    <source>
        <dbReference type="ARBA" id="ARBA00023015"/>
    </source>
</evidence>
<feature type="compositionally biased region" description="Basic residues" evidence="9">
    <location>
        <begin position="428"/>
        <end position="438"/>
    </location>
</feature>
<evidence type="ECO:0000313" key="10">
    <source>
        <dbReference type="EMBL" id="CAH1242940.1"/>
    </source>
</evidence>
<keyword evidence="5 8" id="KW-0804">Transcription</keyword>
<dbReference type="GO" id="GO:0032968">
    <property type="term" value="P:positive regulation of transcription elongation by RNA polymerase II"/>
    <property type="evidence" value="ECO:0007669"/>
    <property type="project" value="InterPro"/>
</dbReference>
<feature type="compositionally biased region" description="Acidic residues" evidence="9">
    <location>
        <begin position="334"/>
        <end position="347"/>
    </location>
</feature>
<evidence type="ECO:0000256" key="7">
    <source>
        <dbReference type="ARBA" id="ARBA00025232"/>
    </source>
</evidence>
<protein>
    <recommendedName>
        <fullName evidence="8">Transcription initiation factor IIF subunit alpha</fullName>
    </recommendedName>
</protein>
<feature type="compositionally biased region" description="Low complexity" evidence="9">
    <location>
        <begin position="446"/>
        <end position="462"/>
    </location>
</feature>
<feature type="compositionally biased region" description="Basic and acidic residues" evidence="9">
    <location>
        <begin position="378"/>
        <end position="400"/>
    </location>
</feature>
<evidence type="ECO:0000256" key="1">
    <source>
        <dbReference type="ARBA" id="ARBA00004123"/>
    </source>
</evidence>
<keyword evidence="11" id="KW-1185">Reference proteome</keyword>
<sequence length="583" mass="64785">MFTSSCTSGSIDIWKFGATLRHQCFDKYIFSESYKQTNKQNNKRQGGARMAAQSQPSGSGGLQGGLQGPEEFTVKIQKNPLKKYNVMRFAANSKVDMSAWKEANMERETSTMDIYKDETMPEYGEGSEYGRKWREQARQKKYGINKTKLKLEDQPWLLKVGGKGGKRFVGRKEGGINEASSYFVFRQTGNKTFEACPVESWYNFTPQIKYKYLNEEEAEAEFEKRHKVLNYFNIMMKKRLENKDEAETEGETEKNVSARDDLKVREGDESDSDLGGFSDDSDNEAEGKKEKAKTAKKKKDTKGQKKKKKKQKGSDDEALEDSDEGDYDGREVDYMSDEDESASEEEVDKSKVDGTDLKGVDQEMEMSSSEEEEEGEGEKEGEAAEGEKTTEDKPAKKEESDSSSSEDSDVDLESSALFMQDKKEGKLKGKQGRSKKSGKAGGKTGSKGTSRSGSSSSSRASTPAPDGGIGSTLAAAAKKLEQQKGTKRAAEGDSPLPKKARHSRSHDGSGSGTPTSELGLTEESVRRYLMRKPMTAKDLLKKFPTGKTGLNRDQTVAKVTEILKKLNPEKKTINGKIHLWLKS</sequence>
<feature type="compositionally biased region" description="Basic and acidic residues" evidence="9">
    <location>
        <begin position="244"/>
        <end position="267"/>
    </location>
</feature>
<dbReference type="OrthoDB" id="76676at2759"/>
<feature type="compositionally biased region" description="Basic and acidic residues" evidence="9">
    <location>
        <begin position="478"/>
        <end position="491"/>
    </location>
</feature>
<comment type="similarity">
    <text evidence="2 8">Belongs to the TFIIF alpha subunit family.</text>
</comment>
<feature type="compositionally biased region" description="Acidic residues" evidence="9">
    <location>
        <begin position="362"/>
        <end position="377"/>
    </location>
</feature>
<proteinExistence type="inferred from homology"/>
<keyword evidence="6 8" id="KW-0539">Nucleus</keyword>
<dbReference type="GO" id="GO:0003677">
    <property type="term" value="F:DNA binding"/>
    <property type="evidence" value="ECO:0007669"/>
    <property type="project" value="UniProtKB-KW"/>
</dbReference>
<dbReference type="InterPro" id="IPR036390">
    <property type="entry name" value="WH_DNA-bd_sf"/>
</dbReference>
<evidence type="ECO:0000256" key="5">
    <source>
        <dbReference type="ARBA" id="ARBA00023163"/>
    </source>
</evidence>
<dbReference type="InterPro" id="IPR011039">
    <property type="entry name" value="TFIIF_interaction"/>
</dbReference>